<name>A0A543K9A0_9RHOB</name>
<dbReference type="Proteomes" id="UP000320582">
    <property type="component" value="Unassembled WGS sequence"/>
</dbReference>
<keyword evidence="4 5" id="KW-0472">Membrane</keyword>
<evidence type="ECO:0000256" key="1">
    <source>
        <dbReference type="ARBA" id="ARBA00004141"/>
    </source>
</evidence>
<accession>A0A543K9A0</accession>
<keyword evidence="2 5" id="KW-0812">Transmembrane</keyword>
<feature type="transmembrane region" description="Helical" evidence="5">
    <location>
        <begin position="107"/>
        <end position="129"/>
    </location>
</feature>
<proteinExistence type="inferred from homology"/>
<evidence type="ECO:0000313" key="6">
    <source>
        <dbReference type="EMBL" id="TQM91660.1"/>
    </source>
</evidence>
<dbReference type="PANTHER" id="PTHR43701">
    <property type="entry name" value="MEMBRANE TRANSPORTER PROTEIN MJ0441-RELATED"/>
    <property type="match status" value="1"/>
</dbReference>
<feature type="transmembrane region" description="Helical" evidence="5">
    <location>
        <begin position="78"/>
        <end position="100"/>
    </location>
</feature>
<keyword evidence="5" id="KW-1003">Cell membrane</keyword>
<feature type="transmembrane region" description="Helical" evidence="5">
    <location>
        <begin position="221"/>
        <end position="239"/>
    </location>
</feature>
<reference evidence="6 7" key="1">
    <citation type="submission" date="2019-06" db="EMBL/GenBank/DDBJ databases">
        <title>Genomic Encyclopedia of Archaeal and Bacterial Type Strains, Phase II (KMG-II): from individual species to whole genera.</title>
        <authorList>
            <person name="Goeker M."/>
        </authorList>
    </citation>
    <scope>NUCLEOTIDE SEQUENCE [LARGE SCALE GENOMIC DNA]</scope>
    <source>
        <strain evidence="6 7">DSM 18423</strain>
    </source>
</reference>
<organism evidence="6 7">
    <name type="scientific">Roseinatronobacter monicus</name>
    <dbReference type="NCBI Taxonomy" id="393481"/>
    <lineage>
        <taxon>Bacteria</taxon>
        <taxon>Pseudomonadati</taxon>
        <taxon>Pseudomonadota</taxon>
        <taxon>Alphaproteobacteria</taxon>
        <taxon>Rhodobacterales</taxon>
        <taxon>Paracoccaceae</taxon>
        <taxon>Roseinatronobacter</taxon>
    </lineage>
</organism>
<evidence type="ECO:0000256" key="3">
    <source>
        <dbReference type="ARBA" id="ARBA00022989"/>
    </source>
</evidence>
<dbReference type="OrthoDB" id="5366030at2"/>
<evidence type="ECO:0000256" key="4">
    <source>
        <dbReference type="ARBA" id="ARBA00023136"/>
    </source>
</evidence>
<dbReference type="GO" id="GO:0005886">
    <property type="term" value="C:plasma membrane"/>
    <property type="evidence" value="ECO:0007669"/>
    <property type="project" value="UniProtKB-SubCell"/>
</dbReference>
<evidence type="ECO:0000256" key="5">
    <source>
        <dbReference type="RuleBase" id="RU363041"/>
    </source>
</evidence>
<feature type="transmembrane region" description="Helical" evidence="5">
    <location>
        <begin position="6"/>
        <end position="26"/>
    </location>
</feature>
<comment type="caution">
    <text evidence="6">The sequence shown here is derived from an EMBL/GenBank/DDBJ whole genome shotgun (WGS) entry which is preliminary data.</text>
</comment>
<dbReference type="RefSeq" id="WP_142079429.1">
    <property type="nucleotide sequence ID" value="NZ_VFPT01000001.1"/>
</dbReference>
<sequence length="275" mass="27756">MTRPARPALSFGIGAAVGTAGGLIGLGGAEFRLPALVGVLRFSPREAVAVNLVASLAVLAAAFPFRAAAVPMAEITPYLPAILGMLAGSMSAAWVGAGWLRQVSDKLLGRLILILLVALGFVLIAEGLFVTAPARLVGDDLVTTVMVAALCGVGIGLVSSLLGVAGGELINPVFILLFGADVKLAGSMSILVSLPTIAVGLSRHLGAGSVLRAPALWRTTLLPLCAGSVLGAILGALALESVPAQALKVGLGVILIFSAWGVFRHLPTPAPADKR</sequence>
<dbReference type="InterPro" id="IPR002781">
    <property type="entry name" value="TM_pro_TauE-like"/>
</dbReference>
<feature type="transmembrane region" description="Helical" evidence="5">
    <location>
        <begin position="141"/>
        <end position="162"/>
    </location>
</feature>
<protein>
    <recommendedName>
        <fullName evidence="5">Probable membrane transporter protein</fullName>
    </recommendedName>
</protein>
<dbReference type="PANTHER" id="PTHR43701:SF2">
    <property type="entry name" value="MEMBRANE TRANSPORTER PROTEIN YJNA-RELATED"/>
    <property type="match status" value="1"/>
</dbReference>
<dbReference type="EMBL" id="VFPT01000001">
    <property type="protein sequence ID" value="TQM91660.1"/>
    <property type="molecule type" value="Genomic_DNA"/>
</dbReference>
<dbReference type="AlphaFoldDB" id="A0A543K9A0"/>
<dbReference type="InterPro" id="IPR051598">
    <property type="entry name" value="TSUP/Inactive_protease-like"/>
</dbReference>
<comment type="subcellular location">
    <subcellularLocation>
        <location evidence="5">Cell membrane</location>
        <topology evidence="5">Multi-pass membrane protein</topology>
    </subcellularLocation>
    <subcellularLocation>
        <location evidence="1">Membrane</location>
        <topology evidence="1">Multi-pass membrane protein</topology>
    </subcellularLocation>
</comment>
<keyword evidence="3 5" id="KW-1133">Transmembrane helix</keyword>
<gene>
    <name evidence="6" type="ORF">BD293_0235</name>
</gene>
<evidence type="ECO:0000256" key="2">
    <source>
        <dbReference type="ARBA" id="ARBA00022692"/>
    </source>
</evidence>
<feature type="transmembrane region" description="Helical" evidence="5">
    <location>
        <begin position="246"/>
        <end position="263"/>
    </location>
</feature>
<comment type="similarity">
    <text evidence="5">Belongs to the 4-toluene sulfonate uptake permease (TSUP) (TC 2.A.102) family.</text>
</comment>
<keyword evidence="7" id="KW-1185">Reference proteome</keyword>
<evidence type="ECO:0000313" key="7">
    <source>
        <dbReference type="Proteomes" id="UP000320582"/>
    </source>
</evidence>
<dbReference type="Pfam" id="PF01925">
    <property type="entry name" value="TauE"/>
    <property type="match status" value="2"/>
</dbReference>
<feature type="transmembrane region" description="Helical" evidence="5">
    <location>
        <begin position="174"/>
        <end position="201"/>
    </location>
</feature>